<keyword evidence="2" id="KW-1185">Reference proteome</keyword>
<dbReference type="Proteomes" id="UP001596317">
    <property type="component" value="Unassembled WGS sequence"/>
</dbReference>
<comment type="caution">
    <text evidence="1">The sequence shown here is derived from an EMBL/GenBank/DDBJ whole genome shotgun (WGS) entry which is preliminary data.</text>
</comment>
<protein>
    <submittedName>
        <fullName evidence="1">Uncharacterized protein</fullName>
    </submittedName>
</protein>
<proteinExistence type="predicted"/>
<gene>
    <name evidence="1" type="ORF">ACFP90_23830</name>
</gene>
<sequence length="137" mass="15570">MFRPLKLKDTLKREDLVRVHYHSADPTRTYEQGLALLLSASRQVQVFVVRLYRGVPVRAMRAIEPAELRRPTLLPGQTAYALAFQQGEQNFLLVVSPGELRLPEHGTLRSLFESAGMLHSYRQPSAPIAFTKNRSID</sequence>
<evidence type="ECO:0000313" key="1">
    <source>
        <dbReference type="EMBL" id="MFC6663079.1"/>
    </source>
</evidence>
<accession>A0ABW1ZTM3</accession>
<evidence type="ECO:0000313" key="2">
    <source>
        <dbReference type="Proteomes" id="UP001596317"/>
    </source>
</evidence>
<dbReference type="RefSeq" id="WP_224611997.1">
    <property type="nucleotide sequence ID" value="NZ_JAIQXV010000022.1"/>
</dbReference>
<name>A0ABW1ZTM3_9DEIO</name>
<organism evidence="1 2">
    <name type="scientific">Deinococcus multiflagellatus</name>
    <dbReference type="NCBI Taxonomy" id="1656887"/>
    <lineage>
        <taxon>Bacteria</taxon>
        <taxon>Thermotogati</taxon>
        <taxon>Deinococcota</taxon>
        <taxon>Deinococci</taxon>
        <taxon>Deinococcales</taxon>
        <taxon>Deinococcaceae</taxon>
        <taxon>Deinococcus</taxon>
    </lineage>
</organism>
<dbReference type="EMBL" id="JBHSWB010000002">
    <property type="protein sequence ID" value="MFC6663079.1"/>
    <property type="molecule type" value="Genomic_DNA"/>
</dbReference>
<reference evidence="2" key="1">
    <citation type="journal article" date="2019" name="Int. J. Syst. Evol. Microbiol.">
        <title>The Global Catalogue of Microorganisms (GCM) 10K type strain sequencing project: providing services to taxonomists for standard genome sequencing and annotation.</title>
        <authorList>
            <consortium name="The Broad Institute Genomics Platform"/>
            <consortium name="The Broad Institute Genome Sequencing Center for Infectious Disease"/>
            <person name="Wu L."/>
            <person name="Ma J."/>
        </authorList>
    </citation>
    <scope>NUCLEOTIDE SEQUENCE [LARGE SCALE GENOMIC DNA]</scope>
    <source>
        <strain evidence="2">CCUG 63830</strain>
    </source>
</reference>